<dbReference type="EC" id="5.6.1.7" evidence="9"/>
<keyword evidence="7 9" id="KW-0413">Isomerase</keyword>
<organism evidence="12 13">
    <name type="scientific">Luteipulveratus flavus</name>
    <dbReference type="NCBI Taxonomy" id="3031728"/>
    <lineage>
        <taxon>Bacteria</taxon>
        <taxon>Bacillati</taxon>
        <taxon>Actinomycetota</taxon>
        <taxon>Actinomycetes</taxon>
        <taxon>Micrococcales</taxon>
        <taxon>Dermacoccaceae</taxon>
        <taxon>Luteipulveratus</taxon>
    </lineage>
</organism>
<dbReference type="Proteomes" id="UP001528912">
    <property type="component" value="Unassembled WGS sequence"/>
</dbReference>
<dbReference type="SUPFAM" id="SSF52029">
    <property type="entry name" value="GroEL apical domain-like"/>
    <property type="match status" value="1"/>
</dbReference>
<evidence type="ECO:0000256" key="5">
    <source>
        <dbReference type="ARBA" id="ARBA00022840"/>
    </source>
</evidence>
<feature type="binding site" evidence="9">
    <location>
        <begin position="477"/>
        <end position="479"/>
    </location>
    <ligand>
        <name>ATP</name>
        <dbReference type="ChEBI" id="CHEBI:30616"/>
    </ligand>
</feature>
<feature type="binding site" evidence="9">
    <location>
        <begin position="29"/>
        <end position="32"/>
    </location>
    <ligand>
        <name>ATP</name>
        <dbReference type="ChEBI" id="CHEBI:30616"/>
    </ligand>
</feature>
<dbReference type="InterPro" id="IPR002423">
    <property type="entry name" value="Cpn60/GroEL/TCP-1"/>
</dbReference>
<evidence type="ECO:0000256" key="4">
    <source>
        <dbReference type="ARBA" id="ARBA00022741"/>
    </source>
</evidence>
<sequence length="542" mass="56828">MAKTIAFDEEARRGLEKGMNTLADAVKVTLGPKGRNVVLEKKWGAPTITNDGVSIAKEIELEDPYEKIGAELVKEVAKKTDDVAGDGTTTATVLAQAMVREGLRNVAAGANPMALKRGIEAAVAAVSESLLGQAKEIETKEQIAATASISAADNQIGELIAEAMDKVGKEGVITVEESNTFGLELELTEGMRFDKGYISGYFVTDTERMETVLEDPYILVVNSKISNIKDLLPLLEKVMQSGKPLAIIAEDVEGEALSTLVVNKIRGTFKSVAVKAPGFGDRRKAMLGDIAILTGGQVISEEVGLKLDTAELDLLGRARKIVVTKDETTIVEGAGEADAIAGRVNQIRAEIENSDSDYDREKLQERLAKLAGGVAVIKAGAATEVELKERKHRIEDAVRNAKAAVEEGIVAGGGVALLQATDAAFASLKLEGDEATGANIVKVAAQAPLKQIAFNAGLEPGVVVEKVRSLNPGEGLNAATGDYVDMVKEGIIDPAKVTRSALQNAGSIAALFLTTEAVIADKPEKAGAAPADPSGGMGDMGF</sequence>
<dbReference type="PROSITE" id="PS00296">
    <property type="entry name" value="CHAPERONINS_CPN60"/>
    <property type="match status" value="1"/>
</dbReference>
<dbReference type="NCBIfam" id="NF000592">
    <property type="entry name" value="PRK00013.1"/>
    <property type="match status" value="1"/>
</dbReference>
<reference evidence="12 13" key="1">
    <citation type="submission" date="2023-03" db="EMBL/GenBank/DDBJ databases">
        <title>YIM 133296 draft genome.</title>
        <authorList>
            <person name="Xiong L."/>
        </authorList>
    </citation>
    <scope>NUCLEOTIDE SEQUENCE [LARGE SCALE GENOMIC DNA]</scope>
    <source>
        <strain evidence="12 13">YIM 133296</strain>
    </source>
</reference>
<evidence type="ECO:0000256" key="3">
    <source>
        <dbReference type="ARBA" id="ARBA00006607"/>
    </source>
</evidence>
<evidence type="ECO:0000256" key="1">
    <source>
        <dbReference type="ARBA" id="ARBA00004191"/>
    </source>
</evidence>
<evidence type="ECO:0000256" key="11">
    <source>
        <dbReference type="RuleBase" id="RU000419"/>
    </source>
</evidence>
<evidence type="ECO:0000256" key="10">
    <source>
        <dbReference type="RuleBase" id="RU000418"/>
    </source>
</evidence>
<dbReference type="NCBIfam" id="NF009489">
    <property type="entry name" value="PRK12851.1"/>
    <property type="match status" value="1"/>
</dbReference>
<feature type="binding site" evidence="9">
    <location>
        <position position="413"/>
    </location>
    <ligand>
        <name>ATP</name>
        <dbReference type="ChEBI" id="CHEBI:30616"/>
    </ligand>
</feature>
<dbReference type="InterPro" id="IPR027409">
    <property type="entry name" value="GroEL-like_apical_dom_sf"/>
</dbReference>
<dbReference type="CDD" id="cd03344">
    <property type="entry name" value="GroEL"/>
    <property type="match status" value="1"/>
</dbReference>
<comment type="subcellular location">
    <subcellularLocation>
        <location evidence="2">Cell surface</location>
    </subcellularLocation>
    <subcellularLocation>
        <location evidence="9">Cytoplasm</location>
    </subcellularLocation>
    <subcellularLocation>
        <location evidence="8">Secreted</location>
        <location evidence="8">Capsule</location>
    </subcellularLocation>
    <subcellularLocation>
        <location evidence="1">Secreted</location>
        <location evidence="1">Cell wall</location>
    </subcellularLocation>
</comment>
<feature type="binding site" evidence="9">
    <location>
        <position position="493"/>
    </location>
    <ligand>
        <name>ATP</name>
        <dbReference type="ChEBI" id="CHEBI:30616"/>
    </ligand>
</feature>
<keyword evidence="6 9" id="KW-0143">Chaperone</keyword>
<dbReference type="InterPro" id="IPR001844">
    <property type="entry name" value="Cpn60/GroEL"/>
</dbReference>
<evidence type="ECO:0000256" key="2">
    <source>
        <dbReference type="ARBA" id="ARBA00004241"/>
    </source>
</evidence>
<dbReference type="NCBIfam" id="NF009487">
    <property type="entry name" value="PRK12849.1"/>
    <property type="match status" value="1"/>
</dbReference>
<keyword evidence="4 9" id="KW-0547">Nucleotide-binding</keyword>
<comment type="caution">
    <text evidence="9">Lacks conserved residue(s) required for the propagation of feature annotation.</text>
</comment>
<evidence type="ECO:0000256" key="8">
    <source>
        <dbReference type="ARBA" id="ARBA00025702"/>
    </source>
</evidence>
<name>A0ABT6C244_9MICO</name>
<feature type="binding site" evidence="9">
    <location>
        <begin position="86"/>
        <end position="90"/>
    </location>
    <ligand>
        <name>ATP</name>
        <dbReference type="ChEBI" id="CHEBI:30616"/>
    </ligand>
</feature>
<dbReference type="RefSeq" id="WP_275239990.1">
    <property type="nucleotide sequence ID" value="NZ_JARFJC010000045.1"/>
</dbReference>
<comment type="subunit">
    <text evidence="9 11">Forms a cylinder of 14 subunits composed of two heptameric rings stacked back-to-back. Interacts with the co-chaperonin GroES.</text>
</comment>
<evidence type="ECO:0000256" key="7">
    <source>
        <dbReference type="ARBA" id="ARBA00023235"/>
    </source>
</evidence>
<dbReference type="InterPro" id="IPR027410">
    <property type="entry name" value="TCP-1-like_intermed_sf"/>
</dbReference>
<evidence type="ECO:0000313" key="13">
    <source>
        <dbReference type="Proteomes" id="UP001528912"/>
    </source>
</evidence>
<dbReference type="InterPro" id="IPR027413">
    <property type="entry name" value="GROEL-like_equatorial_sf"/>
</dbReference>
<evidence type="ECO:0000256" key="6">
    <source>
        <dbReference type="ARBA" id="ARBA00023186"/>
    </source>
</evidence>
<dbReference type="EMBL" id="JAROAV010000002">
    <property type="protein sequence ID" value="MDF8262740.1"/>
    <property type="molecule type" value="Genomic_DNA"/>
</dbReference>
<evidence type="ECO:0000256" key="9">
    <source>
        <dbReference type="HAMAP-Rule" id="MF_00600"/>
    </source>
</evidence>
<keyword evidence="5 9" id="KW-0067">ATP-binding</keyword>
<dbReference type="Gene3D" id="3.30.260.10">
    <property type="entry name" value="TCP-1-like chaperonin intermediate domain"/>
    <property type="match status" value="1"/>
</dbReference>
<dbReference type="NCBIfam" id="TIGR02348">
    <property type="entry name" value="GroEL"/>
    <property type="match status" value="1"/>
</dbReference>
<gene>
    <name evidence="9 12" type="primary">groL</name>
    <name evidence="9" type="synonym">groEL</name>
    <name evidence="12" type="ORF">P4R38_00595</name>
</gene>
<keyword evidence="9" id="KW-0963">Cytoplasm</keyword>
<comment type="function">
    <text evidence="9 11">Together with its co-chaperonin GroES, plays an essential role in assisting protein folding. The GroEL-GroES system forms a nano-cage that allows encapsulation of the non-native substrate proteins and provides a physical environment optimized to promote and accelerate protein folding.</text>
</comment>
<dbReference type="InterPro" id="IPR018370">
    <property type="entry name" value="Chaperonin_Cpn60_CS"/>
</dbReference>
<dbReference type="PRINTS" id="PR00298">
    <property type="entry name" value="CHAPERONIN60"/>
</dbReference>
<protein>
    <recommendedName>
        <fullName evidence="9">Chaperonin GroEL</fullName>
        <ecNumber evidence="9">5.6.1.7</ecNumber>
    </recommendedName>
    <alternativeName>
        <fullName evidence="9">60 kDa chaperonin</fullName>
    </alternativeName>
    <alternativeName>
        <fullName evidence="9">Chaperonin-60</fullName>
        <shortName evidence="9">Cpn60</shortName>
    </alternativeName>
</protein>
<dbReference type="Pfam" id="PF00118">
    <property type="entry name" value="Cpn60_TCP1"/>
    <property type="match status" value="1"/>
</dbReference>
<proteinExistence type="inferred from homology"/>
<keyword evidence="13" id="KW-1185">Reference proteome</keyword>
<dbReference type="NCBIfam" id="NF009488">
    <property type="entry name" value="PRK12850.1"/>
    <property type="match status" value="1"/>
</dbReference>
<dbReference type="HAMAP" id="MF_00600">
    <property type="entry name" value="CH60"/>
    <property type="match status" value="1"/>
</dbReference>
<dbReference type="SUPFAM" id="SSF54849">
    <property type="entry name" value="GroEL-intermediate domain like"/>
    <property type="match status" value="1"/>
</dbReference>
<dbReference type="PANTHER" id="PTHR45633">
    <property type="entry name" value="60 KDA HEAT SHOCK PROTEIN, MITOCHONDRIAL"/>
    <property type="match status" value="1"/>
</dbReference>
<dbReference type="SUPFAM" id="SSF48592">
    <property type="entry name" value="GroEL equatorial domain-like"/>
    <property type="match status" value="1"/>
</dbReference>
<comment type="caution">
    <text evidence="12">The sequence shown here is derived from an EMBL/GenBank/DDBJ whole genome shotgun (WGS) entry which is preliminary data.</text>
</comment>
<evidence type="ECO:0000313" key="12">
    <source>
        <dbReference type="EMBL" id="MDF8262740.1"/>
    </source>
</evidence>
<comment type="similarity">
    <text evidence="3 9 10">Belongs to the chaperonin (HSP60) family.</text>
</comment>
<dbReference type="Gene3D" id="1.10.560.10">
    <property type="entry name" value="GroEL-like equatorial domain"/>
    <property type="match status" value="1"/>
</dbReference>
<dbReference type="Gene3D" id="3.50.7.10">
    <property type="entry name" value="GroEL"/>
    <property type="match status" value="1"/>
</dbReference>
<accession>A0ABT6C244</accession>